<proteinExistence type="predicted"/>
<organism evidence="1">
    <name type="scientific">Streptomyces iranensis</name>
    <dbReference type="NCBI Taxonomy" id="576784"/>
    <lineage>
        <taxon>Bacteria</taxon>
        <taxon>Bacillati</taxon>
        <taxon>Actinomycetota</taxon>
        <taxon>Actinomycetes</taxon>
        <taxon>Kitasatosporales</taxon>
        <taxon>Streptomycetaceae</taxon>
        <taxon>Streptomyces</taxon>
        <taxon>Streptomyces violaceusniger group</taxon>
    </lineage>
</organism>
<sequence>MAVMAEARLRKVVTVADELLLELGRPVAAPVRRVAAAAVISNPWAGGGFVADLGPEVERIAPGLARLLTDRISEALGGVDRIESFGKAAIVGLDGEIEHGGALIHTPFFGNVFRELTEGTSIIVFSDDRLPAGEPLTVPLWHKTAAATRSHYQTCQIRIPDAPRPDEIVVIAAGASGPRPNARIGDRATDPLIRLADLDDLETVT</sequence>
<dbReference type="InterPro" id="IPR035936">
    <property type="entry name" value="BB2672"/>
</dbReference>
<dbReference type="Pfam" id="PF06684">
    <property type="entry name" value="AA_synth"/>
    <property type="match status" value="1"/>
</dbReference>
<reference evidence="1" key="1">
    <citation type="submission" date="2014-05" db="EMBL/GenBank/DDBJ databases">
        <authorList>
            <person name="Horn Fabian"/>
        </authorList>
    </citation>
    <scope>NUCLEOTIDE SEQUENCE</scope>
</reference>
<gene>
    <name evidence="1" type="ORF">SIRAN1301</name>
</gene>
<dbReference type="HOGENOM" id="CLU_120419_0_0_11"/>
<dbReference type="SUPFAM" id="SSF160519">
    <property type="entry name" value="BB2672-like"/>
    <property type="match status" value="1"/>
</dbReference>
<name>A0A060ZEU2_9ACTN</name>
<dbReference type="InterPro" id="IPR009569">
    <property type="entry name" value="AA_synth_put"/>
</dbReference>
<accession>A0A060ZEU2</accession>
<dbReference type="AlphaFoldDB" id="A0A060ZEU2"/>
<dbReference type="Gene3D" id="3.30.1330.110">
    <property type="entry name" value="BB2672"/>
    <property type="match status" value="1"/>
</dbReference>
<evidence type="ECO:0000313" key="1">
    <source>
        <dbReference type="EMBL" id="CDR03628.1"/>
    </source>
</evidence>
<evidence type="ECO:0008006" key="2">
    <source>
        <dbReference type="Google" id="ProtNLM"/>
    </source>
</evidence>
<protein>
    <recommendedName>
        <fullName evidence="2">Peptide synthetase</fullName>
    </recommendedName>
</protein>
<dbReference type="EMBL" id="LK022848">
    <property type="protein sequence ID" value="CDR03628.1"/>
    <property type="molecule type" value="Genomic_DNA"/>
</dbReference>